<feature type="region of interest" description="Disordered" evidence="8">
    <location>
        <begin position="246"/>
        <end position="284"/>
    </location>
</feature>
<keyword evidence="6" id="KW-0175">Coiled coil</keyword>
<sequence length="1110" mass="125040">MSSICFICELPILSHQTWDTWTQPQPLGCQQELPNIYHEDCLNCCICVARIKQGNGSAKRHGNKVYCALHYGDICGLTGGEDFMGKLKEFKRQSLGCAEARRKSSTTLSFPIPVQACPGSPYCTGFPHNVKPTAGYWIECKGGTHSANIENENDFEINLKTRKESITLVTGDLSSYRPQPPTPTVEVVLTRPRLERQDTSKSTNDEYFSQDSYNFLQIESQRPKTKDDIELYRKPYVPPVTPNITITIVQPTSPPASPPAPSPPPPSSQSKEANQQQTKESDDPYELISFEEEIFEKHYYGREHWNYFTNDEALGPVILSLKQETFGGRDQFRILLRTISYSMHGLVPASAIFADRYDREAVVRALGNEAGLKPALALGQLPSTSDELLKLDQVFIKSELKVGVIYIKANQVNSEETILSNKTESHLFSEFLSILGDRIRLKGFDKYKGGLDTVHDLTGTESVYTAFKNIEIMFHVSTMLPHEESDPQKLQKKRHIGNDIVCVAFLEAEEAPFWPGCIKSHFLHTFIVVRTSPKPVEAGETRKYSVSVVCRDEVSAFKPYLWHESEFEKGSHFREWLLTKIINGERASYSAPKFARMQDRTRSQMLEDIVNNLANHLATGQIPKPYRRGSWRPIGHMRPSSPLLDSVRDLFEGYDQIAKDFNNAFYGNAKLLCDVVFNVMGSPVNGGHENQVRRIYAVRAILAIRSRVFLEMLYGFAAPKGQSNAPDGQVVSHTNAAISATIGTTAAQQQTNNQEKKLKKRDSITEQAKNAITQVLVPPKIIAPNSDAKKKEKDNRKASSASTMSTTPSAQKTPTYLTVPGASGGGVFKTFKTFMSGSWSGWGSKGRNDSMKRWQSESFYAKLESTGVEVPGLSVCADVAKIDRTKLAQNEFTIIEFDGDTFQLLIEYLHSGSCPITCDTVPGLICAAEHFDLPDLLQACFHHTKTHLKLNVVPRMLNQLENYYWRYTSASQLVNTILNYVDPRANALFARQEYLQLSESMLQTILTRQNVIMSETKKFQVMFQWSLHKVKTDRTDRPDAQRNDKIQTTRVNELQAIMNRMTRDLKLHKIPPQDLIKIVLPSKTISHERILATLLYQADSGIYRNSEFGN</sequence>
<evidence type="ECO:0000256" key="7">
    <source>
        <dbReference type="PROSITE-ProRule" id="PRU00125"/>
    </source>
</evidence>
<dbReference type="SUPFAM" id="SSF54695">
    <property type="entry name" value="POZ domain"/>
    <property type="match status" value="1"/>
</dbReference>
<dbReference type="Pfam" id="PF21022">
    <property type="entry name" value="Rap-GAP_dimer"/>
    <property type="match status" value="1"/>
</dbReference>
<dbReference type="GO" id="GO:0005737">
    <property type="term" value="C:cytoplasm"/>
    <property type="evidence" value="ECO:0007669"/>
    <property type="project" value="TreeGrafter"/>
</dbReference>
<organism evidence="11">
    <name type="scientific">Medioppia subpectinata</name>
    <dbReference type="NCBI Taxonomy" id="1979941"/>
    <lineage>
        <taxon>Eukaryota</taxon>
        <taxon>Metazoa</taxon>
        <taxon>Ecdysozoa</taxon>
        <taxon>Arthropoda</taxon>
        <taxon>Chelicerata</taxon>
        <taxon>Arachnida</taxon>
        <taxon>Acari</taxon>
        <taxon>Acariformes</taxon>
        <taxon>Sarcoptiformes</taxon>
        <taxon>Oribatida</taxon>
        <taxon>Brachypylina</taxon>
        <taxon>Oppioidea</taxon>
        <taxon>Oppiidae</taxon>
        <taxon>Medioppia</taxon>
    </lineage>
</organism>
<evidence type="ECO:0000256" key="6">
    <source>
        <dbReference type="ARBA" id="ARBA00023054"/>
    </source>
</evidence>
<keyword evidence="2" id="KW-0597">Phosphoprotein</keyword>
<evidence type="ECO:0000259" key="10">
    <source>
        <dbReference type="PROSITE" id="PS50085"/>
    </source>
</evidence>
<protein>
    <recommendedName>
        <fullName evidence="13">Rap GTPase-activating protein</fullName>
    </recommendedName>
</protein>
<dbReference type="GO" id="GO:0005096">
    <property type="term" value="F:GTPase activator activity"/>
    <property type="evidence" value="ECO:0007669"/>
    <property type="project" value="UniProtKB-KW"/>
</dbReference>
<evidence type="ECO:0000256" key="8">
    <source>
        <dbReference type="SAM" id="MobiDB-lite"/>
    </source>
</evidence>
<dbReference type="FunFam" id="3.40.50.11210:FF:000002">
    <property type="entry name" value="Signal-induced proliferation-associated 1-like protein 1"/>
    <property type="match status" value="1"/>
</dbReference>
<dbReference type="InterPro" id="IPR035974">
    <property type="entry name" value="Rap/Ran-GAP_sf"/>
</dbReference>
<evidence type="ECO:0000313" key="11">
    <source>
        <dbReference type="EMBL" id="CAD7623151.1"/>
    </source>
</evidence>
<name>A0A7R9PWD0_9ACAR</name>
<evidence type="ECO:0008006" key="13">
    <source>
        <dbReference type="Google" id="ProtNLM"/>
    </source>
</evidence>
<accession>A0A7R9PWD0</accession>
<dbReference type="InterPro" id="IPR000331">
    <property type="entry name" value="Rap/Ran_GAP_dom"/>
</dbReference>
<dbReference type="Pfam" id="PF02145">
    <property type="entry name" value="Rap_GAP"/>
    <property type="match status" value="1"/>
</dbReference>
<dbReference type="Gene3D" id="6.10.140.210">
    <property type="match status" value="1"/>
</dbReference>
<evidence type="ECO:0000256" key="5">
    <source>
        <dbReference type="ARBA" id="ARBA00023038"/>
    </source>
</evidence>
<dbReference type="Proteomes" id="UP000759131">
    <property type="component" value="Unassembled WGS sequence"/>
</dbReference>
<keyword evidence="1" id="KW-0343">GTPase activation</keyword>
<feature type="compositionally biased region" description="Pro residues" evidence="8">
    <location>
        <begin position="252"/>
        <end position="267"/>
    </location>
</feature>
<dbReference type="GO" id="GO:0046872">
    <property type="term" value="F:metal ion binding"/>
    <property type="evidence" value="ECO:0007669"/>
    <property type="project" value="UniProtKB-KW"/>
</dbReference>
<feature type="compositionally biased region" description="Low complexity" evidence="8">
    <location>
        <begin position="798"/>
        <end position="810"/>
    </location>
</feature>
<dbReference type="InterPro" id="IPR011333">
    <property type="entry name" value="SKP1/BTB/POZ_sf"/>
</dbReference>
<dbReference type="SMART" id="SM00225">
    <property type="entry name" value="BTB"/>
    <property type="match status" value="1"/>
</dbReference>
<proteinExistence type="predicted"/>
<evidence type="ECO:0000256" key="2">
    <source>
        <dbReference type="ARBA" id="ARBA00022553"/>
    </source>
</evidence>
<dbReference type="InterPro" id="IPR000210">
    <property type="entry name" value="BTB/POZ_dom"/>
</dbReference>
<feature type="domain" description="LIM zinc-binding" evidence="9">
    <location>
        <begin position="3"/>
        <end position="77"/>
    </location>
</feature>
<evidence type="ECO:0000313" key="12">
    <source>
        <dbReference type="Proteomes" id="UP000759131"/>
    </source>
</evidence>
<dbReference type="InterPro" id="IPR050989">
    <property type="entry name" value="Rap1_Ran_GAP"/>
</dbReference>
<evidence type="ECO:0000259" key="9">
    <source>
        <dbReference type="PROSITE" id="PS50023"/>
    </source>
</evidence>
<dbReference type="PANTHER" id="PTHR15711">
    <property type="entry name" value="RAP GTPASE-ACTIVATING PROTEIN"/>
    <property type="match status" value="1"/>
</dbReference>
<evidence type="ECO:0000256" key="1">
    <source>
        <dbReference type="ARBA" id="ARBA00022468"/>
    </source>
</evidence>
<dbReference type="PROSITE" id="PS50085">
    <property type="entry name" value="RAPGAP"/>
    <property type="match status" value="1"/>
</dbReference>
<dbReference type="Pfam" id="PF07707">
    <property type="entry name" value="BACK"/>
    <property type="match status" value="1"/>
</dbReference>
<feature type="compositionally biased region" description="Basic and acidic residues" evidence="8">
    <location>
        <begin position="787"/>
        <end position="797"/>
    </location>
</feature>
<keyword evidence="12" id="KW-1185">Reference proteome</keyword>
<keyword evidence="3 7" id="KW-0479">Metal-binding</keyword>
<gene>
    <name evidence="11" type="ORF">OSB1V03_LOCUS3611</name>
</gene>
<dbReference type="PANTHER" id="PTHR15711:SF25">
    <property type="entry name" value="RADISH, ISOFORM I"/>
    <property type="match status" value="1"/>
</dbReference>
<reference evidence="11" key="1">
    <citation type="submission" date="2020-11" db="EMBL/GenBank/DDBJ databases">
        <authorList>
            <person name="Tran Van P."/>
        </authorList>
    </citation>
    <scope>NUCLEOTIDE SEQUENCE</scope>
</reference>
<dbReference type="Pfam" id="PF00651">
    <property type="entry name" value="BTB"/>
    <property type="match status" value="1"/>
</dbReference>
<dbReference type="AlphaFoldDB" id="A0A7R9PWD0"/>
<dbReference type="InterPro" id="IPR001781">
    <property type="entry name" value="Znf_LIM"/>
</dbReference>
<dbReference type="OrthoDB" id="2499658at2759"/>
<keyword evidence="5 7" id="KW-0440">LIM domain</keyword>
<dbReference type="InterPro" id="IPR011705">
    <property type="entry name" value="BACK"/>
</dbReference>
<evidence type="ECO:0000256" key="3">
    <source>
        <dbReference type="ARBA" id="ARBA00022723"/>
    </source>
</evidence>
<dbReference type="EMBL" id="CAJPIZ010001490">
    <property type="protein sequence ID" value="CAG2103581.1"/>
    <property type="molecule type" value="Genomic_DNA"/>
</dbReference>
<dbReference type="Gene3D" id="3.30.710.10">
    <property type="entry name" value="Potassium Channel Kv1.1, Chain A"/>
    <property type="match status" value="2"/>
</dbReference>
<evidence type="ECO:0000256" key="4">
    <source>
        <dbReference type="ARBA" id="ARBA00022833"/>
    </source>
</evidence>
<dbReference type="GO" id="GO:0051056">
    <property type="term" value="P:regulation of small GTPase mediated signal transduction"/>
    <property type="evidence" value="ECO:0007669"/>
    <property type="project" value="InterPro"/>
</dbReference>
<dbReference type="Gene3D" id="3.40.50.11210">
    <property type="entry name" value="Rap/Ran-GAP"/>
    <property type="match status" value="1"/>
</dbReference>
<keyword evidence="4 7" id="KW-0862">Zinc</keyword>
<feature type="region of interest" description="Disordered" evidence="8">
    <location>
        <begin position="782"/>
        <end position="816"/>
    </location>
</feature>
<dbReference type="CDD" id="cd08368">
    <property type="entry name" value="LIM"/>
    <property type="match status" value="1"/>
</dbReference>
<dbReference type="EMBL" id="OC856065">
    <property type="protein sequence ID" value="CAD7623151.1"/>
    <property type="molecule type" value="Genomic_DNA"/>
</dbReference>
<feature type="domain" description="Rap-GAP" evidence="10">
    <location>
        <begin position="388"/>
        <end position="609"/>
    </location>
</feature>
<dbReference type="SUPFAM" id="SSF111347">
    <property type="entry name" value="Rap/Ran-GAP"/>
    <property type="match status" value="1"/>
</dbReference>
<dbReference type="PROSITE" id="PS50023">
    <property type="entry name" value="LIM_DOMAIN_2"/>
    <property type="match status" value="1"/>
</dbReference>